<sequence>MAFQMSSDRSSSINLMNRGQSGKEYRWDSQKEHIIKAIYEQRGSCILKNVMNKIRNGHDNATWILNDI</sequence>
<feature type="non-terminal residue" evidence="1">
    <location>
        <position position="1"/>
    </location>
</feature>
<gene>
    <name evidence="1" type="ORF">CR513_33893</name>
</gene>
<dbReference type="OrthoDB" id="1429956at2759"/>
<evidence type="ECO:0000313" key="1">
    <source>
        <dbReference type="EMBL" id="RDX84990.1"/>
    </source>
</evidence>
<accession>A0A371G354</accession>
<dbReference type="AlphaFoldDB" id="A0A371G354"/>
<proteinExistence type="predicted"/>
<comment type="caution">
    <text evidence="1">The sequence shown here is derived from an EMBL/GenBank/DDBJ whole genome shotgun (WGS) entry which is preliminary data.</text>
</comment>
<name>A0A371G354_MUCPR</name>
<evidence type="ECO:0000313" key="2">
    <source>
        <dbReference type="Proteomes" id="UP000257109"/>
    </source>
</evidence>
<dbReference type="Proteomes" id="UP000257109">
    <property type="component" value="Unassembled WGS sequence"/>
</dbReference>
<organism evidence="1 2">
    <name type="scientific">Mucuna pruriens</name>
    <name type="common">Velvet bean</name>
    <name type="synonym">Dolichos pruriens</name>
    <dbReference type="NCBI Taxonomy" id="157652"/>
    <lineage>
        <taxon>Eukaryota</taxon>
        <taxon>Viridiplantae</taxon>
        <taxon>Streptophyta</taxon>
        <taxon>Embryophyta</taxon>
        <taxon>Tracheophyta</taxon>
        <taxon>Spermatophyta</taxon>
        <taxon>Magnoliopsida</taxon>
        <taxon>eudicotyledons</taxon>
        <taxon>Gunneridae</taxon>
        <taxon>Pentapetalae</taxon>
        <taxon>rosids</taxon>
        <taxon>fabids</taxon>
        <taxon>Fabales</taxon>
        <taxon>Fabaceae</taxon>
        <taxon>Papilionoideae</taxon>
        <taxon>50 kb inversion clade</taxon>
        <taxon>NPAAA clade</taxon>
        <taxon>indigoferoid/millettioid clade</taxon>
        <taxon>Phaseoleae</taxon>
        <taxon>Mucuna</taxon>
    </lineage>
</organism>
<protein>
    <submittedName>
        <fullName evidence="1">Uncharacterized protein</fullName>
    </submittedName>
</protein>
<keyword evidence="2" id="KW-1185">Reference proteome</keyword>
<dbReference type="EMBL" id="QJKJ01006896">
    <property type="protein sequence ID" value="RDX84990.1"/>
    <property type="molecule type" value="Genomic_DNA"/>
</dbReference>
<reference evidence="1" key="1">
    <citation type="submission" date="2018-05" db="EMBL/GenBank/DDBJ databases">
        <title>Draft genome of Mucuna pruriens seed.</title>
        <authorList>
            <person name="Nnadi N.E."/>
            <person name="Vos R."/>
            <person name="Hasami M.H."/>
            <person name="Devisetty U.K."/>
            <person name="Aguiy J.C."/>
        </authorList>
    </citation>
    <scope>NUCLEOTIDE SEQUENCE [LARGE SCALE GENOMIC DNA]</scope>
    <source>
        <strain evidence="1">JCA_2017</strain>
    </source>
</reference>